<dbReference type="InterPro" id="IPR035906">
    <property type="entry name" value="MetI-like_sf"/>
</dbReference>
<evidence type="ECO:0000256" key="3">
    <source>
        <dbReference type="ARBA" id="ARBA00022475"/>
    </source>
</evidence>
<protein>
    <submittedName>
        <fullName evidence="9">Peptide/nickel transport system permease protein</fullName>
    </submittedName>
</protein>
<feature type="transmembrane region" description="Helical" evidence="7">
    <location>
        <begin position="431"/>
        <end position="452"/>
    </location>
</feature>
<evidence type="ECO:0000256" key="4">
    <source>
        <dbReference type="ARBA" id="ARBA00022692"/>
    </source>
</evidence>
<dbReference type="PANTHER" id="PTHR43163">
    <property type="entry name" value="DIPEPTIDE TRANSPORT SYSTEM PERMEASE PROTEIN DPPB-RELATED"/>
    <property type="match status" value="1"/>
</dbReference>
<evidence type="ECO:0000256" key="1">
    <source>
        <dbReference type="ARBA" id="ARBA00004651"/>
    </source>
</evidence>
<dbReference type="CDD" id="cd06261">
    <property type="entry name" value="TM_PBP2"/>
    <property type="match status" value="2"/>
</dbReference>
<dbReference type="GO" id="GO:0055085">
    <property type="term" value="P:transmembrane transport"/>
    <property type="evidence" value="ECO:0007669"/>
    <property type="project" value="InterPro"/>
</dbReference>
<dbReference type="STRING" id="910347.SAMN05421773_110234"/>
<keyword evidence="10" id="KW-1185">Reference proteome</keyword>
<sequence length="503" mass="54308">MLVFIVRRLIVSVFVFFSATALVYVMAANLGDPLADLRELPANRRENAIAERTERMHLDKPVIVRYFLWLAGAFRWDLGTDRDGIQINATLEDALGATLQLVLGATILAIVLGVALGVISALRQYSSLDLTVTFSAFVFFSLPLFWVGSLLKEFAAIEFNNWLADPTIAWWVIALIALLIGGFFASLLVTDRRTRLIAFGGTTAATAVALAVMSATGWFANPGLGIGVIALTALAAALGFSVLFSALEWNPVMKSAVITAVIGILSSVAFRGVLENPYPIVVIGLLVLALAIAAGVGWFVGGELFRRPAITASLCTAVATAMVIFMDRLLWSFAAYSDSVNGRPIATIGPSTPNYDGTYWEHNLDSLTHLALPTMALVLVSLASYSRYSRATMLEVMNQDYVRTARAKGLPERAVILRHAFRNGLIPITTLVAYDIATVFGGAVVTETVFGWRAMGSLLLGGIQERDPNPIMAFFLISGGAVVVFNMIADIAYAYLDPRIRLS</sequence>
<dbReference type="Pfam" id="PF00528">
    <property type="entry name" value="BPD_transp_1"/>
    <property type="match status" value="1"/>
</dbReference>
<dbReference type="OrthoDB" id="9778910at2"/>
<evidence type="ECO:0000313" key="9">
    <source>
        <dbReference type="EMBL" id="SFD16330.1"/>
    </source>
</evidence>
<dbReference type="SUPFAM" id="SSF161098">
    <property type="entry name" value="MetI-like"/>
    <property type="match status" value="1"/>
</dbReference>
<feature type="transmembrane region" description="Helical" evidence="7">
    <location>
        <begin position="312"/>
        <end position="331"/>
    </location>
</feature>
<keyword evidence="5 7" id="KW-1133">Transmembrane helix</keyword>
<dbReference type="PROSITE" id="PS50928">
    <property type="entry name" value="ABC_TM1"/>
    <property type="match status" value="1"/>
</dbReference>
<feature type="transmembrane region" description="Helical" evidence="7">
    <location>
        <begin position="280"/>
        <end position="300"/>
    </location>
</feature>
<evidence type="ECO:0000256" key="6">
    <source>
        <dbReference type="ARBA" id="ARBA00023136"/>
    </source>
</evidence>
<feature type="domain" description="ABC transmembrane type-1" evidence="8">
    <location>
        <begin position="95"/>
        <end position="489"/>
    </location>
</feature>
<feature type="transmembrane region" description="Helical" evidence="7">
    <location>
        <begin position="472"/>
        <end position="496"/>
    </location>
</feature>
<evidence type="ECO:0000256" key="5">
    <source>
        <dbReference type="ARBA" id="ARBA00022989"/>
    </source>
</evidence>
<accession>A0A1I1QDX1</accession>
<evidence type="ECO:0000256" key="7">
    <source>
        <dbReference type="RuleBase" id="RU363032"/>
    </source>
</evidence>
<comment type="subcellular location">
    <subcellularLocation>
        <location evidence="1 7">Cell membrane</location>
        <topology evidence="1 7">Multi-pass membrane protein</topology>
    </subcellularLocation>
</comment>
<dbReference type="Gene3D" id="1.10.3720.10">
    <property type="entry name" value="MetI-like"/>
    <property type="match status" value="1"/>
</dbReference>
<keyword evidence="2 7" id="KW-0813">Transport</keyword>
<dbReference type="PANTHER" id="PTHR43163:SF6">
    <property type="entry name" value="DIPEPTIDE TRANSPORT SYSTEM PERMEASE PROTEIN DPPB-RELATED"/>
    <property type="match status" value="1"/>
</dbReference>
<feature type="transmembrane region" description="Helical" evidence="7">
    <location>
        <begin position="224"/>
        <end position="244"/>
    </location>
</feature>
<evidence type="ECO:0000313" key="10">
    <source>
        <dbReference type="Proteomes" id="UP000199207"/>
    </source>
</evidence>
<keyword evidence="3" id="KW-1003">Cell membrane</keyword>
<gene>
    <name evidence="9" type="ORF">SAMN05421773_110234</name>
</gene>
<dbReference type="AlphaFoldDB" id="A0A1I1QDX1"/>
<keyword evidence="6 7" id="KW-0472">Membrane</keyword>
<keyword evidence="4 7" id="KW-0812">Transmembrane</keyword>
<feature type="transmembrane region" description="Helical" evidence="7">
    <location>
        <begin position="101"/>
        <end position="121"/>
    </location>
</feature>
<proteinExistence type="inferred from homology"/>
<feature type="transmembrane region" description="Helical" evidence="7">
    <location>
        <begin position="128"/>
        <end position="148"/>
    </location>
</feature>
<comment type="similarity">
    <text evidence="7">Belongs to the binding-protein-dependent transport system permease family.</text>
</comment>
<evidence type="ECO:0000259" key="8">
    <source>
        <dbReference type="PROSITE" id="PS50928"/>
    </source>
</evidence>
<feature type="transmembrane region" description="Helical" evidence="7">
    <location>
        <begin position="196"/>
        <end position="218"/>
    </location>
</feature>
<feature type="transmembrane region" description="Helical" evidence="7">
    <location>
        <begin position="256"/>
        <end position="274"/>
    </location>
</feature>
<feature type="transmembrane region" description="Helical" evidence="7">
    <location>
        <begin position="367"/>
        <end position="385"/>
    </location>
</feature>
<dbReference type="EMBL" id="FOLM01000010">
    <property type="protein sequence ID" value="SFD16330.1"/>
    <property type="molecule type" value="Genomic_DNA"/>
</dbReference>
<reference evidence="9 10" key="1">
    <citation type="submission" date="2016-10" db="EMBL/GenBank/DDBJ databases">
        <authorList>
            <person name="de Groot N.N."/>
        </authorList>
    </citation>
    <scope>NUCLEOTIDE SEQUENCE [LARGE SCALE GENOMIC DNA]</scope>
    <source>
        <strain evidence="9 10">CGMCC 4.5739</strain>
    </source>
</reference>
<dbReference type="RefSeq" id="WP_093840047.1">
    <property type="nucleotide sequence ID" value="NZ_FOLM01000010.1"/>
</dbReference>
<organism evidence="9 10">
    <name type="scientific">Streptomyces aidingensis</name>
    <dbReference type="NCBI Taxonomy" id="910347"/>
    <lineage>
        <taxon>Bacteria</taxon>
        <taxon>Bacillati</taxon>
        <taxon>Actinomycetota</taxon>
        <taxon>Actinomycetes</taxon>
        <taxon>Kitasatosporales</taxon>
        <taxon>Streptomycetaceae</taxon>
        <taxon>Streptomyces</taxon>
    </lineage>
</organism>
<evidence type="ECO:0000256" key="2">
    <source>
        <dbReference type="ARBA" id="ARBA00022448"/>
    </source>
</evidence>
<dbReference type="InterPro" id="IPR000515">
    <property type="entry name" value="MetI-like"/>
</dbReference>
<dbReference type="Proteomes" id="UP000199207">
    <property type="component" value="Unassembled WGS sequence"/>
</dbReference>
<feature type="transmembrane region" description="Helical" evidence="7">
    <location>
        <begin position="168"/>
        <end position="189"/>
    </location>
</feature>
<name>A0A1I1QDX1_9ACTN</name>
<dbReference type="GO" id="GO:0005886">
    <property type="term" value="C:plasma membrane"/>
    <property type="evidence" value="ECO:0007669"/>
    <property type="project" value="UniProtKB-SubCell"/>
</dbReference>